<comment type="caution">
    <text evidence="1">The sequence shown here is derived from an EMBL/GenBank/DDBJ whole genome shotgun (WGS) entry which is preliminary data.</text>
</comment>
<accession>A0ABV6BM29</accession>
<evidence type="ECO:0000313" key="2">
    <source>
        <dbReference type="Proteomes" id="UP001589734"/>
    </source>
</evidence>
<dbReference type="RefSeq" id="WP_379685543.1">
    <property type="nucleotide sequence ID" value="NZ_JBHLYW010000007.1"/>
</dbReference>
<gene>
    <name evidence="1" type="ORF">ACFFLS_05605</name>
</gene>
<reference evidence="1 2" key="1">
    <citation type="submission" date="2024-09" db="EMBL/GenBank/DDBJ databases">
        <authorList>
            <person name="Sun Q."/>
            <person name="Mori K."/>
        </authorList>
    </citation>
    <scope>NUCLEOTIDE SEQUENCE [LARGE SCALE GENOMIC DNA]</scope>
    <source>
        <strain evidence="1 2">CGMCC 1.12926</strain>
    </source>
</reference>
<keyword evidence="2" id="KW-1185">Reference proteome</keyword>
<name>A0ABV6BM29_9FLAO</name>
<proteinExistence type="predicted"/>
<organism evidence="1 2">
    <name type="scientific">Flavobacterium procerum</name>
    <dbReference type="NCBI Taxonomy" id="1455569"/>
    <lineage>
        <taxon>Bacteria</taxon>
        <taxon>Pseudomonadati</taxon>
        <taxon>Bacteroidota</taxon>
        <taxon>Flavobacteriia</taxon>
        <taxon>Flavobacteriales</taxon>
        <taxon>Flavobacteriaceae</taxon>
        <taxon>Flavobacterium</taxon>
    </lineage>
</organism>
<dbReference type="EMBL" id="JBHLYW010000007">
    <property type="protein sequence ID" value="MFC0076505.1"/>
    <property type="molecule type" value="Genomic_DNA"/>
</dbReference>
<dbReference type="Proteomes" id="UP001589734">
    <property type="component" value="Unassembled WGS sequence"/>
</dbReference>
<evidence type="ECO:0000313" key="1">
    <source>
        <dbReference type="EMBL" id="MFC0076505.1"/>
    </source>
</evidence>
<sequence length="178" mass="21040">MNIKDYLISLQFERDWQVEINSYNSLPIFDNTVVFSAINKTLGKEFYIEFENDETGYVLNEVILSRSNFCLNLDENSKIYNQISSNTNIDVLIGYLNKKTNPNDLDLMYLKINGGWKIFLNRLFNTNEKYDEIEFLFFAKRDNQIIEVSWIESAKYRATVGKTKYKNNSDFINNQELE</sequence>
<protein>
    <recommendedName>
        <fullName evidence="3">DUF695 domain-containing protein</fullName>
    </recommendedName>
</protein>
<evidence type="ECO:0008006" key="3">
    <source>
        <dbReference type="Google" id="ProtNLM"/>
    </source>
</evidence>